<organism evidence="1 2">
    <name type="scientific">Caenorhabditis tropicalis</name>
    <dbReference type="NCBI Taxonomy" id="1561998"/>
    <lineage>
        <taxon>Eukaryota</taxon>
        <taxon>Metazoa</taxon>
        <taxon>Ecdysozoa</taxon>
        <taxon>Nematoda</taxon>
        <taxon>Chromadorea</taxon>
        <taxon>Rhabditida</taxon>
        <taxon>Rhabditina</taxon>
        <taxon>Rhabditomorpha</taxon>
        <taxon>Rhabditoidea</taxon>
        <taxon>Rhabditidae</taxon>
        <taxon>Peloderinae</taxon>
        <taxon>Caenorhabditis</taxon>
    </lineage>
</organism>
<accession>A0A1I7UTP5</accession>
<dbReference type="PANTHER" id="PTHR21503">
    <property type="entry name" value="F-BOX-CONTAINING HYPOTHETICAL PROTEIN C.ELEGANS"/>
    <property type="match status" value="1"/>
</dbReference>
<dbReference type="Proteomes" id="UP000095282">
    <property type="component" value="Unplaced"/>
</dbReference>
<evidence type="ECO:0000313" key="1">
    <source>
        <dbReference type="Proteomes" id="UP000095282"/>
    </source>
</evidence>
<dbReference type="PANTHER" id="PTHR21503:SF52">
    <property type="entry name" value="F-BOX DOMAIN-CONTAINING PROTEIN"/>
    <property type="match status" value="1"/>
</dbReference>
<name>A0A1I7UTP5_9PELO</name>
<protein>
    <submittedName>
        <fullName evidence="2">F-box domain-containing protein</fullName>
    </submittedName>
</protein>
<evidence type="ECO:0000313" key="2">
    <source>
        <dbReference type="WBParaSite" id="Csp11.Scaffold630.g19247.t1"/>
    </source>
</evidence>
<sequence length="387" mass="45302">MNLFRFPLVVLIEVFKNMDFREKFLISLQSKRARNTLKLTAVIPHFSFKLSDFFHIVSAPHTYAVRSGGRLDISDQLIGGEMMRLCLYFDEVVLQDQSFEKQLILTNYVLDTFKKPSISITFFNPTLPSSVLDFMKMINQRKLCITSISYFIDSVSSEFMPRILDECTEVIDSIMIGGNYPDEFVYTPARPFRAEKLHVSGRNNWLNFDNFMNCRHLYVRFRGISNRTAQSYNSFFTKWMDSDVPLERLSLNWMKPSELQLIIEALNNSQFLISLMSKRARNMMQSFSLPYHFSINLSAVVHIHSGFYTWDQLRQEDEEEDCLIGGEEMTLSFYPGGVILYDESVENQLLLTNYVLDAFQKSTIRLFNNFPKILSACVWWPISRRWT</sequence>
<keyword evidence="1" id="KW-1185">Reference proteome</keyword>
<dbReference type="eggNOG" id="ENOG502TKI0">
    <property type="taxonomic scope" value="Eukaryota"/>
</dbReference>
<reference evidence="2" key="1">
    <citation type="submission" date="2016-11" db="UniProtKB">
        <authorList>
            <consortium name="WormBaseParasite"/>
        </authorList>
    </citation>
    <scope>IDENTIFICATION</scope>
</reference>
<dbReference type="WBParaSite" id="Csp11.Scaffold630.g19247.t1">
    <property type="protein sequence ID" value="Csp11.Scaffold630.g19247.t1"/>
    <property type="gene ID" value="Csp11.Scaffold630.g19247"/>
</dbReference>
<proteinExistence type="predicted"/>
<dbReference type="AlphaFoldDB" id="A0A1I7UTP5"/>